<keyword evidence="4" id="KW-1185">Reference proteome</keyword>
<feature type="compositionally biased region" description="Basic and acidic residues" evidence="1">
    <location>
        <begin position="75"/>
        <end position="84"/>
    </location>
</feature>
<dbReference type="STRING" id="1851544.ODI_04177"/>
<dbReference type="AlphaFoldDB" id="A0A1C3K4M9"/>
<dbReference type="EMBL" id="FLRC01000033">
    <property type="protein sequence ID" value="SBT26404.1"/>
    <property type="molecule type" value="Genomic_DNA"/>
</dbReference>
<dbReference type="InterPro" id="IPR007236">
    <property type="entry name" value="SlyX"/>
</dbReference>
<accession>A0A1C3K4M9</accession>
<reference evidence="3 4" key="2">
    <citation type="submission" date="2017-08" db="EMBL/GenBank/DDBJ databases">
        <authorList>
            <person name="de Groot N.N."/>
        </authorList>
    </citation>
    <scope>NUCLEOTIDE SEQUENCE [LARGE SCALE GENOMIC DNA]</scope>
    <source>
        <strain evidence="3">Orrdi1</strain>
    </source>
</reference>
<proteinExistence type="predicted"/>
<dbReference type="EMBL" id="LT907988">
    <property type="protein sequence ID" value="SOE46622.1"/>
    <property type="molecule type" value="Genomic_DNA"/>
</dbReference>
<sequence length="84" mass="9663">MPMATDIMTDTDALPDLQALAKRLFDLEIKAGLADDMLDQLNQTIFRQQRQIELLGKELFELRRQGQEGPGTPRNLRDELPPHY</sequence>
<name>A0A1C3K4M9_9BURK</name>
<evidence type="ECO:0000313" key="4">
    <source>
        <dbReference type="Proteomes" id="UP000078558"/>
    </source>
</evidence>
<dbReference type="Pfam" id="PF04102">
    <property type="entry name" value="SlyX"/>
    <property type="match status" value="1"/>
</dbReference>
<reference evidence="2 4" key="1">
    <citation type="submission" date="2016-06" db="EMBL/GenBank/DDBJ databases">
        <authorList>
            <person name="Kjaerup R.B."/>
            <person name="Dalgaard T.S."/>
            <person name="Juul-Madsen H.R."/>
        </authorList>
    </citation>
    <scope>NUCLEOTIDE SEQUENCE [LARGE SCALE GENOMIC DNA]</scope>
    <source>
        <strain evidence="2">Orrdi1</strain>
    </source>
</reference>
<evidence type="ECO:0000313" key="2">
    <source>
        <dbReference type="EMBL" id="SBT26404.1"/>
    </source>
</evidence>
<feature type="region of interest" description="Disordered" evidence="1">
    <location>
        <begin position="63"/>
        <end position="84"/>
    </location>
</feature>
<protein>
    <submittedName>
        <fullName evidence="2">SlyX protein</fullName>
    </submittedName>
</protein>
<evidence type="ECO:0000313" key="3">
    <source>
        <dbReference type="EMBL" id="SOE46622.1"/>
    </source>
</evidence>
<dbReference type="Proteomes" id="UP000078558">
    <property type="component" value="Chromosome I"/>
</dbReference>
<organism evidence="2 4">
    <name type="scientific">Orrella dioscoreae</name>
    <dbReference type="NCBI Taxonomy" id="1851544"/>
    <lineage>
        <taxon>Bacteria</taxon>
        <taxon>Pseudomonadati</taxon>
        <taxon>Pseudomonadota</taxon>
        <taxon>Betaproteobacteria</taxon>
        <taxon>Burkholderiales</taxon>
        <taxon>Alcaligenaceae</taxon>
        <taxon>Orrella</taxon>
    </lineage>
</organism>
<evidence type="ECO:0000256" key="1">
    <source>
        <dbReference type="SAM" id="MobiDB-lite"/>
    </source>
</evidence>
<gene>
    <name evidence="2" type="ORF">ODI_04177</name>
    <name evidence="3" type="ORF">ODI_R0379</name>
</gene>
<dbReference type="KEGG" id="odi:ODI_R0379"/>